<reference evidence="2" key="1">
    <citation type="submission" date="2016-10" db="EMBL/GenBank/DDBJ databases">
        <authorList>
            <person name="Varghese N."/>
            <person name="Submissions S."/>
        </authorList>
    </citation>
    <scope>NUCLEOTIDE SEQUENCE [LARGE SCALE GENOMIC DNA]</scope>
    <source>
        <strain evidence="2">NLAE-zl-G277</strain>
    </source>
</reference>
<organism evidence="1 2">
    <name type="scientific">Enterocloster lavalensis</name>
    <dbReference type="NCBI Taxonomy" id="460384"/>
    <lineage>
        <taxon>Bacteria</taxon>
        <taxon>Bacillati</taxon>
        <taxon>Bacillota</taxon>
        <taxon>Clostridia</taxon>
        <taxon>Lachnospirales</taxon>
        <taxon>Lachnospiraceae</taxon>
        <taxon>Enterocloster</taxon>
    </lineage>
</organism>
<evidence type="ECO:0000313" key="2">
    <source>
        <dbReference type="Proteomes" id="UP000198508"/>
    </source>
</evidence>
<dbReference type="EMBL" id="FOIM01000012">
    <property type="protein sequence ID" value="SET70899.1"/>
    <property type="molecule type" value="Genomic_DNA"/>
</dbReference>
<name>A0A1I0GIW2_9FIRM</name>
<dbReference type="Proteomes" id="UP000198508">
    <property type="component" value="Unassembled WGS sequence"/>
</dbReference>
<evidence type="ECO:0000313" key="1">
    <source>
        <dbReference type="EMBL" id="SET70899.1"/>
    </source>
</evidence>
<gene>
    <name evidence="1" type="ORF">SAMN05216313_11214</name>
</gene>
<dbReference type="RefSeq" id="WP_092364131.1">
    <property type="nucleotide sequence ID" value="NZ_FOIM01000012.1"/>
</dbReference>
<accession>A0A1I0GIW2</accession>
<dbReference type="AlphaFoldDB" id="A0A1I0GIW2"/>
<proteinExistence type="predicted"/>
<protein>
    <submittedName>
        <fullName evidence="1">Uncharacterized protein</fullName>
    </submittedName>
</protein>
<sequence length="69" mass="8200">MKNIKVVARDEIINPETMQVYDDNGLRALNGYHEEIVPVDEPYDMDAFVQKYEEDHPELKGWIFQLFEL</sequence>
<keyword evidence="2" id="KW-1185">Reference proteome</keyword>